<reference evidence="1" key="1">
    <citation type="submission" date="2021-06" db="EMBL/GenBank/DDBJ databases">
        <authorList>
            <person name="Kallberg Y."/>
            <person name="Tangrot J."/>
            <person name="Rosling A."/>
        </authorList>
    </citation>
    <scope>NUCLEOTIDE SEQUENCE</scope>
    <source>
        <strain evidence="1">MA453B</strain>
    </source>
</reference>
<accession>A0A9N9JZZ4</accession>
<keyword evidence="2" id="KW-1185">Reference proteome</keyword>
<proteinExistence type="predicted"/>
<dbReference type="AlphaFoldDB" id="A0A9N9JZZ4"/>
<sequence length="53" mass="6063">KKISQQISKRKKTLQHHFLNPLKMNPTVSESLYNGPVLNTTEQPDPVNQCSIM</sequence>
<evidence type="ECO:0000313" key="1">
    <source>
        <dbReference type="EMBL" id="CAG8804112.1"/>
    </source>
</evidence>
<comment type="caution">
    <text evidence="1">The sequence shown here is derived from an EMBL/GenBank/DDBJ whole genome shotgun (WGS) entry which is preliminary data.</text>
</comment>
<evidence type="ECO:0000313" key="2">
    <source>
        <dbReference type="Proteomes" id="UP000789405"/>
    </source>
</evidence>
<name>A0A9N9JZZ4_9GLOM</name>
<dbReference type="EMBL" id="CAJVPY010038639">
    <property type="protein sequence ID" value="CAG8804112.1"/>
    <property type="molecule type" value="Genomic_DNA"/>
</dbReference>
<dbReference type="Proteomes" id="UP000789405">
    <property type="component" value="Unassembled WGS sequence"/>
</dbReference>
<feature type="non-terminal residue" evidence="1">
    <location>
        <position position="1"/>
    </location>
</feature>
<gene>
    <name evidence="1" type="ORF">DERYTH_LOCUS24030</name>
</gene>
<protein>
    <submittedName>
        <fullName evidence="1">19094_t:CDS:1</fullName>
    </submittedName>
</protein>
<organism evidence="1 2">
    <name type="scientific">Dentiscutata erythropus</name>
    <dbReference type="NCBI Taxonomy" id="1348616"/>
    <lineage>
        <taxon>Eukaryota</taxon>
        <taxon>Fungi</taxon>
        <taxon>Fungi incertae sedis</taxon>
        <taxon>Mucoromycota</taxon>
        <taxon>Glomeromycotina</taxon>
        <taxon>Glomeromycetes</taxon>
        <taxon>Diversisporales</taxon>
        <taxon>Gigasporaceae</taxon>
        <taxon>Dentiscutata</taxon>
    </lineage>
</organism>